<proteinExistence type="predicted"/>
<reference evidence="2" key="1">
    <citation type="submission" date="2020-02" db="EMBL/GenBank/DDBJ databases">
        <authorList>
            <person name="Meier V. D."/>
        </authorList>
    </citation>
    <scope>NUCLEOTIDE SEQUENCE</scope>
    <source>
        <strain evidence="2">AVDCRST_MAG22</strain>
    </source>
</reference>
<accession>A0A6J4Q1C7</accession>
<sequence length="31" mass="3674">WRPPSRSCPPWCARSRPSSPRPRRPRPGPHR</sequence>
<feature type="region of interest" description="Disordered" evidence="1">
    <location>
        <begin position="1"/>
        <end position="31"/>
    </location>
</feature>
<evidence type="ECO:0000313" key="2">
    <source>
        <dbReference type="EMBL" id="CAA9431770.1"/>
    </source>
</evidence>
<evidence type="ECO:0000256" key="1">
    <source>
        <dbReference type="SAM" id="MobiDB-lite"/>
    </source>
</evidence>
<feature type="compositionally biased region" description="Basic residues" evidence="1">
    <location>
        <begin position="21"/>
        <end position="31"/>
    </location>
</feature>
<feature type="non-terminal residue" evidence="2">
    <location>
        <position position="1"/>
    </location>
</feature>
<feature type="compositionally biased region" description="Low complexity" evidence="1">
    <location>
        <begin position="8"/>
        <end position="18"/>
    </location>
</feature>
<dbReference type="AlphaFoldDB" id="A0A6J4Q1C7"/>
<dbReference type="EMBL" id="CADCUV010000156">
    <property type="protein sequence ID" value="CAA9431770.1"/>
    <property type="molecule type" value="Genomic_DNA"/>
</dbReference>
<name>A0A6J4Q1C7_9ACTN</name>
<organism evidence="2">
    <name type="scientific">uncultured Rubrobacteraceae bacterium</name>
    <dbReference type="NCBI Taxonomy" id="349277"/>
    <lineage>
        <taxon>Bacteria</taxon>
        <taxon>Bacillati</taxon>
        <taxon>Actinomycetota</taxon>
        <taxon>Rubrobacteria</taxon>
        <taxon>Rubrobacterales</taxon>
        <taxon>Rubrobacteraceae</taxon>
        <taxon>environmental samples</taxon>
    </lineage>
</organism>
<gene>
    <name evidence="2" type="ORF">AVDCRST_MAG22-3257</name>
</gene>
<feature type="non-terminal residue" evidence="2">
    <location>
        <position position="31"/>
    </location>
</feature>
<protein>
    <submittedName>
        <fullName evidence="2">Uncharacterized protein</fullName>
    </submittedName>
</protein>